<dbReference type="Gene3D" id="3.40.50.720">
    <property type="entry name" value="NAD(P)-binding Rossmann-like Domain"/>
    <property type="match status" value="1"/>
</dbReference>
<organism evidence="7 8">
    <name type="scientific">Chilo suppressalis</name>
    <name type="common">Asiatic rice borer moth</name>
    <dbReference type="NCBI Taxonomy" id="168631"/>
    <lineage>
        <taxon>Eukaryota</taxon>
        <taxon>Metazoa</taxon>
        <taxon>Ecdysozoa</taxon>
        <taxon>Arthropoda</taxon>
        <taxon>Hexapoda</taxon>
        <taxon>Insecta</taxon>
        <taxon>Pterygota</taxon>
        <taxon>Neoptera</taxon>
        <taxon>Endopterygota</taxon>
        <taxon>Lepidoptera</taxon>
        <taxon>Glossata</taxon>
        <taxon>Ditrysia</taxon>
        <taxon>Pyraloidea</taxon>
        <taxon>Crambidae</taxon>
        <taxon>Crambinae</taxon>
        <taxon>Chilo</taxon>
    </lineage>
</organism>
<comment type="function">
    <text evidence="4">Catalyzes the reduction of fatty acyl-CoA to fatty alcohols.</text>
</comment>
<comment type="catalytic activity">
    <reaction evidence="4">
        <text>a long-chain fatty acyl-CoA + 2 NADPH + 2 H(+) = a long-chain primary fatty alcohol + 2 NADP(+) + CoA</text>
        <dbReference type="Rhea" id="RHEA:52716"/>
        <dbReference type="ChEBI" id="CHEBI:15378"/>
        <dbReference type="ChEBI" id="CHEBI:57287"/>
        <dbReference type="ChEBI" id="CHEBI:57783"/>
        <dbReference type="ChEBI" id="CHEBI:58349"/>
        <dbReference type="ChEBI" id="CHEBI:77396"/>
        <dbReference type="ChEBI" id="CHEBI:83139"/>
        <dbReference type="EC" id="1.2.1.84"/>
    </reaction>
</comment>
<feature type="domain" description="Thioester reductase (TE)" evidence="6">
    <location>
        <begin position="16"/>
        <end position="284"/>
    </location>
</feature>
<keyword evidence="4" id="KW-0521">NADP</keyword>
<dbReference type="PANTHER" id="PTHR11011">
    <property type="entry name" value="MALE STERILITY PROTEIN 2-RELATED"/>
    <property type="match status" value="1"/>
</dbReference>
<gene>
    <name evidence="7" type="ORF">CHILSU_LOCUS7841</name>
</gene>
<name>A0ABN8L9C7_CHISP</name>
<dbReference type="EMBL" id="OU963922">
    <property type="protein sequence ID" value="CAH2988359.1"/>
    <property type="molecule type" value="Genomic_DNA"/>
</dbReference>
<keyword evidence="3 4" id="KW-0443">Lipid metabolism</keyword>
<comment type="similarity">
    <text evidence="1 4">Belongs to the fatty acyl-CoA reductase family.</text>
</comment>
<dbReference type="Pfam" id="PF03015">
    <property type="entry name" value="Sterile"/>
    <property type="match status" value="1"/>
</dbReference>
<keyword evidence="4" id="KW-0812">Transmembrane</keyword>
<evidence type="ECO:0000256" key="1">
    <source>
        <dbReference type="ARBA" id="ARBA00005928"/>
    </source>
</evidence>
<keyword evidence="8" id="KW-1185">Reference proteome</keyword>
<evidence type="ECO:0000259" key="5">
    <source>
        <dbReference type="Pfam" id="PF03015"/>
    </source>
</evidence>
<evidence type="ECO:0000313" key="8">
    <source>
        <dbReference type="Proteomes" id="UP001153292"/>
    </source>
</evidence>
<dbReference type="CDD" id="cd05236">
    <property type="entry name" value="FAR-N_SDR_e"/>
    <property type="match status" value="1"/>
</dbReference>
<feature type="domain" description="Fatty acyl-CoA reductase C-terminal" evidence="5">
    <location>
        <begin position="358"/>
        <end position="449"/>
    </location>
</feature>
<evidence type="ECO:0000256" key="2">
    <source>
        <dbReference type="ARBA" id="ARBA00022516"/>
    </source>
</evidence>
<keyword evidence="4" id="KW-0560">Oxidoreductase</keyword>
<proteinExistence type="inferred from homology"/>
<evidence type="ECO:0000256" key="3">
    <source>
        <dbReference type="ARBA" id="ARBA00023098"/>
    </source>
</evidence>
<accession>A0ABN8L9C7</accession>
<protein>
    <recommendedName>
        <fullName evidence="4">Fatty acyl-CoA reductase</fullName>
        <ecNumber evidence="4">1.2.1.84</ecNumber>
    </recommendedName>
</protein>
<dbReference type="PANTHER" id="PTHR11011:SF118">
    <property type="entry name" value="FATTY ACYL-COA REDUCTASE"/>
    <property type="match status" value="1"/>
</dbReference>
<dbReference type="CDD" id="cd09071">
    <property type="entry name" value="FAR_C"/>
    <property type="match status" value="1"/>
</dbReference>
<dbReference type="InterPro" id="IPR013120">
    <property type="entry name" value="FAR_NAD-bd"/>
</dbReference>
<evidence type="ECO:0000256" key="4">
    <source>
        <dbReference type="RuleBase" id="RU363097"/>
    </source>
</evidence>
<keyword evidence="2 4" id="KW-0444">Lipid biosynthesis</keyword>
<dbReference type="SUPFAM" id="SSF51735">
    <property type="entry name" value="NAD(P)-binding Rossmann-fold domains"/>
    <property type="match status" value="1"/>
</dbReference>
<dbReference type="EC" id="1.2.1.84" evidence="4"/>
<dbReference type="InterPro" id="IPR036291">
    <property type="entry name" value="NAD(P)-bd_dom_sf"/>
</dbReference>
<sequence length="523" mass="59602">MAPSVTEYYTGKRVLITGGTGYVGKALVEKLLRSCPDVDTIYLLLRSKKGLSSEERLKDLCNNKLFDVVRSQNPGVFRKLKLIAGDILDDGLGISNDDRAELQKNCNVIFHSAACVRFDQKLKDAVNLNTVGTLRVLQLAETMNNLEAVLHLSTAYCRCELDELEERMYPAVHNPRKIMDICKWMDNSLLEYLEPKLIESEPNTYSYTKAITETLVEEFACKFPLAIARPSIIIAAWKDPFPGWVDNLNGPTGLLIGSGKGVIRTMLCTPHYTADAVPIDVVVNGCILIAYATALDRPRTISVYNITLSQVISISWEKIIELGRKWVLVYPHTMALWYPGGNIKTYAWTNRLAVFFSHQIPAYLVDSILFLMGKKTFLVNVQKRVSHGLSVLQYYTTKEWCFKNDNFLNLQKRISVKDNDTFFTDLKPVDTDEYMKNYVLGARQFCCKEDPSTLPRARKLNKIRYVVDVVFKVMFYVLLLWLLYSNRQVFTSSIEFLDSTLKSLAPIKNVRADSDDEVYEMQM</sequence>
<dbReference type="InterPro" id="IPR033640">
    <property type="entry name" value="FAR_C"/>
</dbReference>
<feature type="transmembrane region" description="Helical" evidence="4">
    <location>
        <begin position="465"/>
        <end position="484"/>
    </location>
</feature>
<dbReference type="Pfam" id="PF07993">
    <property type="entry name" value="NAD_binding_4"/>
    <property type="match status" value="1"/>
</dbReference>
<reference evidence="7" key="1">
    <citation type="submission" date="2021-12" db="EMBL/GenBank/DDBJ databases">
        <authorList>
            <person name="King R."/>
        </authorList>
    </citation>
    <scope>NUCLEOTIDE SEQUENCE</scope>
</reference>
<dbReference type="Proteomes" id="UP001153292">
    <property type="component" value="Chromosome 29"/>
</dbReference>
<dbReference type="InterPro" id="IPR026055">
    <property type="entry name" value="FAR"/>
</dbReference>
<evidence type="ECO:0000313" key="7">
    <source>
        <dbReference type="EMBL" id="CAH2988359.1"/>
    </source>
</evidence>
<keyword evidence="4" id="KW-0472">Membrane</keyword>
<evidence type="ECO:0000259" key="6">
    <source>
        <dbReference type="Pfam" id="PF07993"/>
    </source>
</evidence>
<keyword evidence="4" id="KW-1133">Transmembrane helix</keyword>